<keyword evidence="3" id="KW-1185">Reference proteome</keyword>
<dbReference type="Pfam" id="PF06585">
    <property type="entry name" value="JHBP"/>
    <property type="match status" value="1"/>
</dbReference>
<gene>
    <name evidence="2" type="ORF">AFUS01_LOCUS45911</name>
</gene>
<dbReference type="OrthoDB" id="6380971at2759"/>
<organism evidence="2 3">
    <name type="scientific">Allacma fusca</name>
    <dbReference type="NCBI Taxonomy" id="39272"/>
    <lineage>
        <taxon>Eukaryota</taxon>
        <taxon>Metazoa</taxon>
        <taxon>Ecdysozoa</taxon>
        <taxon>Arthropoda</taxon>
        <taxon>Hexapoda</taxon>
        <taxon>Collembola</taxon>
        <taxon>Symphypleona</taxon>
        <taxon>Sminthuridae</taxon>
        <taxon>Allacma</taxon>
    </lineage>
</organism>
<accession>A0A8J2LRF0</accession>
<proteinExistence type="predicted"/>
<feature type="signal peptide" evidence="1">
    <location>
        <begin position="1"/>
        <end position="18"/>
    </location>
</feature>
<comment type="caution">
    <text evidence="2">The sequence shown here is derived from an EMBL/GenBank/DDBJ whole genome shotgun (WGS) entry which is preliminary data.</text>
</comment>
<protein>
    <submittedName>
        <fullName evidence="2">Uncharacterized protein</fullName>
    </submittedName>
</protein>
<reference evidence="2" key="1">
    <citation type="submission" date="2021-06" db="EMBL/GenBank/DDBJ databases">
        <authorList>
            <person name="Hodson N. C."/>
            <person name="Mongue J. A."/>
            <person name="Jaron S. K."/>
        </authorList>
    </citation>
    <scope>NUCLEOTIDE SEQUENCE</scope>
</reference>
<feature type="chain" id="PRO_5035160738" evidence="1">
    <location>
        <begin position="19"/>
        <end position="281"/>
    </location>
</feature>
<dbReference type="EMBL" id="CAJVCH010571125">
    <property type="protein sequence ID" value="CAG7836693.1"/>
    <property type="molecule type" value="Genomic_DNA"/>
</dbReference>
<dbReference type="InterPro" id="IPR010562">
    <property type="entry name" value="Haemolymph_juvenile_hormone-bd"/>
</dbReference>
<name>A0A8J2LRF0_9HEXA</name>
<evidence type="ECO:0000313" key="2">
    <source>
        <dbReference type="EMBL" id="CAG7836693.1"/>
    </source>
</evidence>
<sequence length="281" mass="30078">MELKVFALTLLLACTANAFSLAARDTKTVITPFLDYGPQIKPVIEQLLELLSAINLPIRSEPLTISLEDLLKDVIGENATSPIKGTLTLSNIVLGLKPGATCDSVIVNMLGITAPIPLEVVVSLPGVGITADYDLNALLLGIIPVRGTGPMYAGVDITAGVVDSAFKAKAGSTPGSFTKFDYLLDLKSILVKLEGLLGGPEISDQINKIIQNLIDDSVTPFLVENLRILHPIIKAVIHDALNEAVKDITYQSLICQLDPSSIFCPKPPTMEKLSSLFKMNF</sequence>
<dbReference type="AlphaFoldDB" id="A0A8J2LRF0"/>
<evidence type="ECO:0000256" key="1">
    <source>
        <dbReference type="SAM" id="SignalP"/>
    </source>
</evidence>
<dbReference type="Proteomes" id="UP000708208">
    <property type="component" value="Unassembled WGS sequence"/>
</dbReference>
<evidence type="ECO:0000313" key="3">
    <source>
        <dbReference type="Proteomes" id="UP000708208"/>
    </source>
</evidence>
<keyword evidence="1" id="KW-0732">Signal</keyword>